<protein>
    <submittedName>
        <fullName evidence="3">DUF418 domain-containing protein</fullName>
    </submittedName>
</protein>
<name>A0ABX8RXV8_NOCIO</name>
<feature type="transmembrane region" description="Helical" evidence="1">
    <location>
        <begin position="104"/>
        <end position="121"/>
    </location>
</feature>
<feature type="transmembrane region" description="Helical" evidence="1">
    <location>
        <begin position="156"/>
        <end position="181"/>
    </location>
</feature>
<feature type="transmembrane region" description="Helical" evidence="1">
    <location>
        <begin position="283"/>
        <end position="302"/>
    </location>
</feature>
<keyword evidence="4" id="KW-1185">Reference proteome</keyword>
<evidence type="ECO:0000256" key="1">
    <source>
        <dbReference type="SAM" id="Phobius"/>
    </source>
</evidence>
<feature type="domain" description="DUF418" evidence="2">
    <location>
        <begin position="229"/>
        <end position="387"/>
    </location>
</feature>
<keyword evidence="1" id="KW-0472">Membrane</keyword>
<dbReference type="Pfam" id="PF04235">
    <property type="entry name" value="DUF418"/>
    <property type="match status" value="1"/>
</dbReference>
<dbReference type="EMBL" id="CP078145">
    <property type="protein sequence ID" value="QXN94478.1"/>
    <property type="molecule type" value="Genomic_DNA"/>
</dbReference>
<dbReference type="InterPro" id="IPR007349">
    <property type="entry name" value="DUF418"/>
</dbReference>
<reference evidence="3 4" key="1">
    <citation type="submission" date="2021-07" db="EMBL/GenBank/DDBJ databases">
        <title>Whole Genome Sequence of Nocardia Iowensis.</title>
        <authorList>
            <person name="Lamm A."/>
            <person name="Collins-Fairclough A.M."/>
            <person name="Bunk B."/>
            <person name="Sproer C."/>
        </authorList>
    </citation>
    <scope>NUCLEOTIDE SEQUENCE [LARGE SCALE GENOMIC DNA]</scope>
    <source>
        <strain evidence="3 4">NRRL 5646</strain>
    </source>
</reference>
<proteinExistence type="predicted"/>
<organism evidence="3 4">
    <name type="scientific">Nocardia iowensis</name>
    <dbReference type="NCBI Taxonomy" id="204891"/>
    <lineage>
        <taxon>Bacteria</taxon>
        <taxon>Bacillati</taxon>
        <taxon>Actinomycetota</taxon>
        <taxon>Actinomycetes</taxon>
        <taxon>Mycobacteriales</taxon>
        <taxon>Nocardiaceae</taxon>
        <taxon>Nocardia</taxon>
    </lineage>
</organism>
<dbReference type="Proteomes" id="UP000694257">
    <property type="component" value="Chromosome"/>
</dbReference>
<evidence type="ECO:0000259" key="2">
    <source>
        <dbReference type="Pfam" id="PF04235"/>
    </source>
</evidence>
<keyword evidence="1" id="KW-0812">Transmembrane</keyword>
<feature type="transmembrane region" description="Helical" evidence="1">
    <location>
        <begin position="61"/>
        <end position="84"/>
    </location>
</feature>
<feature type="transmembrane region" description="Helical" evidence="1">
    <location>
        <begin position="20"/>
        <end position="41"/>
    </location>
</feature>
<evidence type="ECO:0000313" key="4">
    <source>
        <dbReference type="Proteomes" id="UP000694257"/>
    </source>
</evidence>
<dbReference type="PANTHER" id="PTHR30590">
    <property type="entry name" value="INNER MEMBRANE PROTEIN"/>
    <property type="match status" value="1"/>
</dbReference>
<feature type="transmembrane region" description="Helical" evidence="1">
    <location>
        <begin position="127"/>
        <end position="144"/>
    </location>
</feature>
<sequence>MPESVLPAAPAHRRIAEVDILRSFALFGILIANVIFATTLWSYTGSSDLPRVRWDGPVDQAVRGLIGALFAGRFYLLFAFLFGYSFTLQIAAAKRAGVSANARLIRRCAALMVIGLAHAFLLWTGDILTLYAALCLILIALKNLQPRTALVTGAVLYVLWSVLVTIPSDQGAGIAAIASLFDVERMHEGYTGSFGDTFANQVWLAPKFIALIWFKSVPTLGMFLVGLAAGKRELFDDRDLLRRWAPRVLVGGMAIGLPVSAVTFAGAMAWLTLPSFWAGVQDLVNPLMTFAYIAGALCLTQSSRAAALMGRLAPAGRMAATNYIFQSLVLMVIYTGYGFALVDKVPPAAVIGIGLLTYAVQLVLSAWWLHYHRYGPVEWLLRAATYLSIPGWRRTPKTLPAHNERTAQNPDDTSGR</sequence>
<feature type="transmembrane region" description="Helical" evidence="1">
    <location>
        <begin position="208"/>
        <end position="227"/>
    </location>
</feature>
<evidence type="ECO:0000313" key="3">
    <source>
        <dbReference type="EMBL" id="QXN94478.1"/>
    </source>
</evidence>
<dbReference type="PANTHER" id="PTHR30590:SF2">
    <property type="entry name" value="INNER MEMBRANE PROTEIN"/>
    <property type="match status" value="1"/>
</dbReference>
<keyword evidence="1" id="KW-1133">Transmembrane helix</keyword>
<accession>A0ABX8RXV8</accession>
<feature type="transmembrane region" description="Helical" evidence="1">
    <location>
        <begin position="323"/>
        <end position="342"/>
    </location>
</feature>
<dbReference type="InterPro" id="IPR052529">
    <property type="entry name" value="Bact_Transport_Assoc"/>
</dbReference>
<feature type="transmembrane region" description="Helical" evidence="1">
    <location>
        <begin position="248"/>
        <end position="271"/>
    </location>
</feature>
<feature type="transmembrane region" description="Helical" evidence="1">
    <location>
        <begin position="348"/>
        <end position="369"/>
    </location>
</feature>
<gene>
    <name evidence="3" type="ORF">KV110_16335</name>
</gene>